<sequence>MLSAGVSWFGVGLAYITRKDIRHSAHESRLNRYTDVLKQALALNSAKWYKTINPFLLAKELFVGKNVHEALKQELHHLRDQYGPIEFNVKRLREFGLVDHSLDEMLLNPDAKIEVRTRPKTPFRQTKNTVSEYEAWRIKQAIRELKDTMVGLGERFILLEGTSLLLRGVEAPQRNPVQVGFDAVVHGQYPDFEKTWGPVLADYFKSPEDVARAVGMLTELERAKVAQTAKGGKAMSWLAARRLKQLVDRQTRPTDRATLEKAGLPPQENHGRRRGRH</sequence>
<proteinExistence type="predicted"/>
<dbReference type="EMBL" id="JACCFO010000001">
    <property type="protein sequence ID" value="NYI96542.1"/>
    <property type="molecule type" value="Genomic_DNA"/>
</dbReference>
<dbReference type="Proteomes" id="UP000575985">
    <property type="component" value="Unassembled WGS sequence"/>
</dbReference>
<organism evidence="2 3">
    <name type="scientific">Streptomonospora nanhaiensis</name>
    <dbReference type="NCBI Taxonomy" id="1323731"/>
    <lineage>
        <taxon>Bacteria</taxon>
        <taxon>Bacillati</taxon>
        <taxon>Actinomycetota</taxon>
        <taxon>Actinomycetes</taxon>
        <taxon>Streptosporangiales</taxon>
        <taxon>Nocardiopsidaceae</taxon>
        <taxon>Streptomonospora</taxon>
    </lineage>
</organism>
<reference evidence="2 3" key="1">
    <citation type="submission" date="2020-07" db="EMBL/GenBank/DDBJ databases">
        <title>Sequencing the genomes of 1000 actinobacteria strains.</title>
        <authorList>
            <person name="Klenk H.-P."/>
        </authorList>
    </citation>
    <scope>NUCLEOTIDE SEQUENCE [LARGE SCALE GENOMIC DNA]</scope>
    <source>
        <strain evidence="2 3">DSM 45927</strain>
    </source>
</reference>
<keyword evidence="3" id="KW-1185">Reference proteome</keyword>
<feature type="region of interest" description="Disordered" evidence="1">
    <location>
        <begin position="248"/>
        <end position="277"/>
    </location>
</feature>
<dbReference type="RefSeq" id="WP_179767887.1">
    <property type="nucleotide sequence ID" value="NZ_JACCFO010000001.1"/>
</dbReference>
<dbReference type="AlphaFoldDB" id="A0A853BQ46"/>
<comment type="caution">
    <text evidence="2">The sequence shown here is derived from an EMBL/GenBank/DDBJ whole genome shotgun (WGS) entry which is preliminary data.</text>
</comment>
<feature type="compositionally biased region" description="Basic and acidic residues" evidence="1">
    <location>
        <begin position="248"/>
        <end position="259"/>
    </location>
</feature>
<protein>
    <submittedName>
        <fullName evidence="2">Uncharacterized protein</fullName>
    </submittedName>
</protein>
<name>A0A853BQ46_9ACTN</name>
<evidence type="ECO:0000313" key="2">
    <source>
        <dbReference type="EMBL" id="NYI96542.1"/>
    </source>
</evidence>
<evidence type="ECO:0000313" key="3">
    <source>
        <dbReference type="Proteomes" id="UP000575985"/>
    </source>
</evidence>
<accession>A0A853BQ46</accession>
<gene>
    <name evidence="2" type="ORF">HNR12_002819</name>
</gene>
<evidence type="ECO:0000256" key="1">
    <source>
        <dbReference type="SAM" id="MobiDB-lite"/>
    </source>
</evidence>